<keyword evidence="6" id="KW-0472">Membrane</keyword>
<dbReference type="GO" id="GO:0015276">
    <property type="term" value="F:ligand-gated monoatomic ion channel activity"/>
    <property type="evidence" value="ECO:0007669"/>
    <property type="project" value="InterPro"/>
</dbReference>
<dbReference type="Gene3D" id="3.40.190.10">
    <property type="entry name" value="Periplasmic binding protein-like II"/>
    <property type="match status" value="3"/>
</dbReference>
<dbReference type="GO" id="GO:0005886">
    <property type="term" value="C:plasma membrane"/>
    <property type="evidence" value="ECO:0007669"/>
    <property type="project" value="UniProtKB-SubCell"/>
</dbReference>
<dbReference type="Pfam" id="PF00060">
    <property type="entry name" value="Lig_chan"/>
    <property type="match status" value="1"/>
</dbReference>
<keyword evidence="4" id="KW-0812">Transmembrane</keyword>
<dbReference type="OrthoDB" id="6117597at2759"/>
<gene>
    <name evidence="10" type="primary">LOC107272053</name>
</gene>
<comment type="subcellular location">
    <subcellularLocation>
        <location evidence="1">Cell membrane</location>
        <topology evidence="1">Multi-pass membrane protein</topology>
    </subcellularLocation>
</comment>
<evidence type="ECO:0000256" key="5">
    <source>
        <dbReference type="ARBA" id="ARBA00022989"/>
    </source>
</evidence>
<evidence type="ECO:0000256" key="6">
    <source>
        <dbReference type="ARBA" id="ARBA00023136"/>
    </source>
</evidence>
<evidence type="ECO:0000313" key="9">
    <source>
        <dbReference type="Proteomes" id="UP000694920"/>
    </source>
</evidence>
<dbReference type="Proteomes" id="UP000694920">
    <property type="component" value="Unplaced"/>
</dbReference>
<evidence type="ECO:0000256" key="3">
    <source>
        <dbReference type="ARBA" id="ARBA00022475"/>
    </source>
</evidence>
<dbReference type="PANTHER" id="PTHR42643">
    <property type="entry name" value="IONOTROPIC RECEPTOR 20A-RELATED"/>
    <property type="match status" value="1"/>
</dbReference>
<dbReference type="InterPro" id="IPR052192">
    <property type="entry name" value="Insect_Ionotropic_Sensory_Rcpt"/>
</dbReference>
<proteinExistence type="inferred from homology"/>
<evidence type="ECO:0000256" key="1">
    <source>
        <dbReference type="ARBA" id="ARBA00004651"/>
    </source>
</evidence>
<dbReference type="PANTHER" id="PTHR42643:SF30">
    <property type="entry name" value="IONOTROPIC RECEPTOR 40A-RELATED"/>
    <property type="match status" value="1"/>
</dbReference>
<dbReference type="RefSeq" id="XP_015604253.1">
    <property type="nucleotide sequence ID" value="XM_015748767.2"/>
</dbReference>
<evidence type="ECO:0000256" key="2">
    <source>
        <dbReference type="ARBA" id="ARBA00008685"/>
    </source>
</evidence>
<accession>A0A3L9LWJ9</accession>
<keyword evidence="9" id="KW-1185">Reference proteome</keyword>
<dbReference type="GO" id="GO:0050906">
    <property type="term" value="P:detection of stimulus involved in sensory perception"/>
    <property type="evidence" value="ECO:0007669"/>
    <property type="project" value="UniProtKB-ARBA"/>
</dbReference>
<dbReference type="GeneID" id="107272053"/>
<keyword evidence="3" id="KW-1003">Cell membrane</keyword>
<keyword evidence="8" id="KW-0325">Glycoprotein</keyword>
<dbReference type="InterPro" id="IPR001320">
    <property type="entry name" value="Iontro_rcpt_C"/>
</dbReference>
<keyword evidence="7" id="KW-0675">Receptor</keyword>
<comment type="similarity">
    <text evidence="2">Belongs to the glutamate-gated ion channel (TC 1.A.10.1) family.</text>
</comment>
<name>A0A3L9LWJ9_CEPCN</name>
<dbReference type="KEGG" id="ccin:107272053"/>
<dbReference type="SUPFAM" id="SSF53850">
    <property type="entry name" value="Periplasmic binding protein-like II"/>
    <property type="match status" value="1"/>
</dbReference>
<reference evidence="10" key="1">
    <citation type="submission" date="2025-08" db="UniProtKB">
        <authorList>
            <consortium name="RefSeq"/>
        </authorList>
    </citation>
    <scope>IDENTIFICATION</scope>
</reference>
<sequence length="639" mass="72333">MKLDKLFKIVLTFVFAIVITNCHLIQPLSVYVHVVRYVHDFFNNTCIIFLHASDNPSETQDLKIGLDLKKLQFQFSGSGIRMAIMSVNVFVAEIGVAYYHIKRPLFVLLNDSDELRQGFADQVAGWIDMSYPTWLIFFGNGTKIETYFDTLYIPFDCEFMVAQTQNDITEITEVYRVDRNSSLLTSNFGFISLTEDTDIKRKGLYDRRNNLHGKYLRVGVTHNPSISELIKDDDQNVISVEGYFGVLSELLQQRMNCTMTFYEIDEWDFVLETGKSAGVMSLLGNKTLDLALGPIAITEKRLEVAEFTIPLFVTRYTTYIKRPLESVVKWEGYMAPFKAGIWTAIALIILISSGMISCAKSLSKMWSSHVNDLEHSPSKFNHILLLVFGAFCNQGIQPSLLDPVRIIHLIVHLTAVVVVAAYSAALISFLAVKTISMPFTTMAGLLEDNTYDFAVVANSSEFYFCSTTLDFVVKSIYEKKLRDNSNLPTSYEDGLKRLCKEEKYAFMLPEHQYQIFKSKLDCIIEPLDSTMQASIGMPVSMRSPYRGVINSVLLIIKNGGILQRVLNARFYNVKGISHRDSWVSVEIGDVVVLNVILLLGIILGLLILYVERSFPPKTNDRTINIAKVIKTKAARAKEF</sequence>
<evidence type="ECO:0000256" key="8">
    <source>
        <dbReference type="ARBA" id="ARBA00023180"/>
    </source>
</evidence>
<protein>
    <submittedName>
        <fullName evidence="10">Uncharacterized protein LOC107272053 isoform X1</fullName>
    </submittedName>
</protein>
<evidence type="ECO:0000256" key="4">
    <source>
        <dbReference type="ARBA" id="ARBA00022692"/>
    </source>
</evidence>
<keyword evidence="5" id="KW-1133">Transmembrane helix</keyword>
<dbReference type="AlphaFoldDB" id="A0A3L9LWJ9"/>
<organism evidence="9 10">
    <name type="scientific">Cephus cinctus</name>
    <name type="common">Wheat stem sawfly</name>
    <dbReference type="NCBI Taxonomy" id="211228"/>
    <lineage>
        <taxon>Eukaryota</taxon>
        <taxon>Metazoa</taxon>
        <taxon>Ecdysozoa</taxon>
        <taxon>Arthropoda</taxon>
        <taxon>Hexapoda</taxon>
        <taxon>Insecta</taxon>
        <taxon>Pterygota</taxon>
        <taxon>Neoptera</taxon>
        <taxon>Endopterygota</taxon>
        <taxon>Hymenoptera</taxon>
        <taxon>Cephoidea</taxon>
        <taxon>Cephidae</taxon>
        <taxon>Cephus</taxon>
    </lineage>
</organism>
<evidence type="ECO:0000313" key="10">
    <source>
        <dbReference type="RefSeq" id="XP_015604253.1"/>
    </source>
</evidence>
<evidence type="ECO:0000256" key="7">
    <source>
        <dbReference type="ARBA" id="ARBA00023170"/>
    </source>
</evidence>